<feature type="chain" id="PRO_5025358591" description="Right handed beta helix domain-containing protein" evidence="1">
    <location>
        <begin position="21"/>
        <end position="1060"/>
    </location>
</feature>
<gene>
    <name evidence="3" type="ORF">PDESU_00550</name>
</gene>
<keyword evidence="1" id="KW-0732">Signal</keyword>
<organism evidence="3 4">
    <name type="scientific">Pontiella desulfatans</name>
    <dbReference type="NCBI Taxonomy" id="2750659"/>
    <lineage>
        <taxon>Bacteria</taxon>
        <taxon>Pseudomonadati</taxon>
        <taxon>Kiritimatiellota</taxon>
        <taxon>Kiritimatiellia</taxon>
        <taxon>Kiritimatiellales</taxon>
        <taxon>Pontiellaceae</taxon>
        <taxon>Pontiella</taxon>
    </lineage>
</organism>
<protein>
    <recommendedName>
        <fullName evidence="2">Right handed beta helix domain-containing protein</fullName>
    </recommendedName>
</protein>
<dbReference type="Pfam" id="PF13229">
    <property type="entry name" value="Beta_helix"/>
    <property type="match status" value="1"/>
</dbReference>
<evidence type="ECO:0000313" key="4">
    <source>
        <dbReference type="Proteomes" id="UP000366872"/>
    </source>
</evidence>
<dbReference type="Proteomes" id="UP000366872">
    <property type="component" value="Unassembled WGS sequence"/>
</dbReference>
<name>A0A6C2TWT0_PONDE</name>
<evidence type="ECO:0000313" key="3">
    <source>
        <dbReference type="EMBL" id="VGO12002.1"/>
    </source>
</evidence>
<proteinExistence type="predicted"/>
<dbReference type="SUPFAM" id="SSF51126">
    <property type="entry name" value="Pectin lyase-like"/>
    <property type="match status" value="1"/>
</dbReference>
<sequence length="1060" mass="114373">MNVFGLLLICAAASSGSANLLLDPGFEAISGTEPNDGTSPWSTVNENQNGSFVTGTDKYRPGGSQSAKFTFYFDDGAIVQNLTNQVDSTMDYTASIWMLTDEQSSSTNHVNAPSVSVELFTSVTQGSGYTKAGTFNAEILNISYGTWEQFVGTVPASILNDRDGEYIQIRFTRDNPDASHRIWIDDASLTTSIPVAATFYIDAVSGSDTNNGTSMATAWQSLDRVNSEAYGEGSEILLKRNQTHFGKIYLSGQGGSSNAPLVIGAYGTGERPVVDAGGYLAGVHIEDCEHILVRDLEITGDSTNTVDGSDSGDQYGVYVNATWGNSSDFITLTNLHIRDIYPETDTASEGANPTTYIGTAISFQGSGNTSVSYRVNDILVVDCTISNVGYKAISMNRSNRILLEHNMMWDIGGPALQPGRCSNVVVRGNLVDKSGSFSDPRMHGRGSGIWPWTCDDVLIEENTFMHARGRADSCGVHIDFGNRDVIVQRNLSIDNAGGFLEILGNNSNCTYRYNISVDDGTRVKGVVDQGTIPNNQDGHIFWLSGFVGSGNDPFGPYNSYIYNNTIYVNTNITSTFSFQEWSEGVLIANNIFHVDGATTNITGDFADDYTPEMIAGVFWTNNLYSRSGIIPPGFPFEEVDQTIGDPRFAQAGGFNAVDYVPDSSIYVDDKGIVITNIPGDVIGIVGGLEMTEDFFGNPITGAPDMGAIEMALPLEQEGILAGWNYFAPNNNVVNDYVDDSTPDVARPGIFGLIGGEVNPEFSSTGGGSRSAPAYDQIGFAFGGLVGTGSDDAEASGVQLTRDFDGNNHRERLDLKVTNTTGDDIEVNGIHFDIKTNFKGGQAVTNYGTVKVIHFTPVSDLNDAFAWRTIGESNLYNFAWQHIDYTTDAMADVILETGETASFRIEIDWADPAATGDPTWFVDNVAISGFAVNPGEPGYSSWAAEYGLLEDENGDDDDDGLLNLYEYGLGGNPTNGFVDGHIPVFGKAESGMQFIHVQRNDDTNLVYELETSVDLISGTWTNAGYEISGTNTLFGEDFDEVTNAVPTDVSQKFIRLNITSQ</sequence>
<keyword evidence="4" id="KW-1185">Reference proteome</keyword>
<dbReference type="SMART" id="SM00710">
    <property type="entry name" value="PbH1"/>
    <property type="match status" value="6"/>
</dbReference>
<evidence type="ECO:0000256" key="1">
    <source>
        <dbReference type="SAM" id="SignalP"/>
    </source>
</evidence>
<dbReference type="InterPro" id="IPR006626">
    <property type="entry name" value="PbH1"/>
</dbReference>
<reference evidence="3 4" key="1">
    <citation type="submission" date="2019-04" db="EMBL/GenBank/DDBJ databases">
        <authorList>
            <person name="Van Vliet M D."/>
        </authorList>
    </citation>
    <scope>NUCLEOTIDE SEQUENCE [LARGE SCALE GENOMIC DNA]</scope>
    <source>
        <strain evidence="3 4">F1</strain>
    </source>
</reference>
<dbReference type="AlphaFoldDB" id="A0A6C2TWT0"/>
<feature type="signal peptide" evidence="1">
    <location>
        <begin position="1"/>
        <end position="20"/>
    </location>
</feature>
<evidence type="ECO:0000259" key="2">
    <source>
        <dbReference type="Pfam" id="PF13229"/>
    </source>
</evidence>
<dbReference type="InterPro" id="IPR039448">
    <property type="entry name" value="Beta_helix"/>
</dbReference>
<dbReference type="InterPro" id="IPR012334">
    <property type="entry name" value="Pectin_lyas_fold"/>
</dbReference>
<feature type="domain" description="Right handed beta helix" evidence="2">
    <location>
        <begin position="327"/>
        <end position="511"/>
    </location>
</feature>
<accession>A0A6C2TWT0</accession>
<dbReference type="InterPro" id="IPR011050">
    <property type="entry name" value="Pectin_lyase_fold/virulence"/>
</dbReference>
<dbReference type="Gene3D" id="2.160.20.10">
    <property type="entry name" value="Single-stranded right-handed beta-helix, Pectin lyase-like"/>
    <property type="match status" value="1"/>
</dbReference>
<dbReference type="EMBL" id="CAAHFG010000001">
    <property type="protein sequence ID" value="VGO12002.1"/>
    <property type="molecule type" value="Genomic_DNA"/>
</dbReference>